<protein>
    <submittedName>
        <fullName evidence="1">Uncharacterized protein</fullName>
    </submittedName>
</protein>
<name>A0A2K0UET8_TRIHA</name>
<sequence length="114" mass="13181">MDGFSSPENERVEMKDCITETLEDLCLTSDEQINWNFNQLDGYGVNEPNISNEKRERFFPDDCRPGSDDEPWPKASTIEELEYLEVKTTTELPFEIPKSSQYERPTIVPVKAKS</sequence>
<reference evidence="1 2" key="1">
    <citation type="submission" date="2017-02" db="EMBL/GenBank/DDBJ databases">
        <title>Genomes of Trichoderma spp. with biocontrol activity.</title>
        <authorList>
            <person name="Gardiner D."/>
            <person name="Kazan K."/>
            <person name="Vos C."/>
            <person name="Harvey P."/>
        </authorList>
    </citation>
    <scope>NUCLEOTIDE SEQUENCE [LARGE SCALE GENOMIC DNA]</scope>
    <source>
        <strain evidence="1 2">Tr1</strain>
    </source>
</reference>
<dbReference type="EMBL" id="MTYI01000048">
    <property type="protein sequence ID" value="PNP56273.1"/>
    <property type="molecule type" value="Genomic_DNA"/>
</dbReference>
<gene>
    <name evidence="1" type="ORF">THARTR1_03798</name>
</gene>
<organism evidence="1 2">
    <name type="scientific">Trichoderma harzianum</name>
    <name type="common">Hypocrea lixii</name>
    <dbReference type="NCBI Taxonomy" id="5544"/>
    <lineage>
        <taxon>Eukaryota</taxon>
        <taxon>Fungi</taxon>
        <taxon>Dikarya</taxon>
        <taxon>Ascomycota</taxon>
        <taxon>Pezizomycotina</taxon>
        <taxon>Sordariomycetes</taxon>
        <taxon>Hypocreomycetidae</taxon>
        <taxon>Hypocreales</taxon>
        <taxon>Hypocreaceae</taxon>
        <taxon>Trichoderma</taxon>
    </lineage>
</organism>
<accession>A0A2K0UET8</accession>
<evidence type="ECO:0000313" key="2">
    <source>
        <dbReference type="Proteomes" id="UP000236290"/>
    </source>
</evidence>
<dbReference type="AlphaFoldDB" id="A0A2K0UET8"/>
<dbReference type="Proteomes" id="UP000236290">
    <property type="component" value="Unassembled WGS sequence"/>
</dbReference>
<comment type="caution">
    <text evidence="1">The sequence shown here is derived from an EMBL/GenBank/DDBJ whole genome shotgun (WGS) entry which is preliminary data.</text>
</comment>
<evidence type="ECO:0000313" key="1">
    <source>
        <dbReference type="EMBL" id="PNP56273.1"/>
    </source>
</evidence>
<proteinExistence type="predicted"/>